<evidence type="ECO:0000256" key="10">
    <source>
        <dbReference type="SAM" id="MobiDB-lite"/>
    </source>
</evidence>
<comment type="similarity">
    <text evidence="3">Belongs to the UPRTase family.</text>
</comment>
<name>A0A7R9WS49_9STRA</name>
<dbReference type="PANTHER" id="PTHR32315:SF4">
    <property type="entry name" value="URACIL PHOSPHORIBOSYLTRANSFERASE, CHLOROPLASTIC"/>
    <property type="match status" value="1"/>
</dbReference>
<organism evidence="12">
    <name type="scientific">Craspedostauros australis</name>
    <dbReference type="NCBI Taxonomy" id="1486917"/>
    <lineage>
        <taxon>Eukaryota</taxon>
        <taxon>Sar</taxon>
        <taxon>Stramenopiles</taxon>
        <taxon>Ochrophyta</taxon>
        <taxon>Bacillariophyta</taxon>
        <taxon>Bacillariophyceae</taxon>
        <taxon>Bacillariophycidae</taxon>
        <taxon>Naviculales</taxon>
        <taxon>Naviculaceae</taxon>
        <taxon>Craspedostauros</taxon>
    </lineage>
</organism>
<evidence type="ECO:0000259" key="11">
    <source>
        <dbReference type="Pfam" id="PF14681"/>
    </source>
</evidence>
<evidence type="ECO:0000256" key="6">
    <source>
        <dbReference type="ARBA" id="ARBA00022676"/>
    </source>
</evidence>
<evidence type="ECO:0000256" key="5">
    <source>
        <dbReference type="ARBA" id="ARBA00022533"/>
    </source>
</evidence>
<dbReference type="GO" id="GO:0004845">
    <property type="term" value="F:uracil phosphoribosyltransferase activity"/>
    <property type="evidence" value="ECO:0007669"/>
    <property type="project" value="UniProtKB-EC"/>
</dbReference>
<gene>
    <name evidence="12" type="ORF">CAUS1442_LOCUS5710</name>
</gene>
<evidence type="ECO:0000256" key="9">
    <source>
        <dbReference type="ARBA" id="ARBA00023134"/>
    </source>
</evidence>
<dbReference type="CDD" id="cd06223">
    <property type="entry name" value="PRTases_typeI"/>
    <property type="match status" value="1"/>
</dbReference>
<comment type="pathway">
    <text evidence="2">Pyrimidine metabolism; UMP biosynthesis via salvage pathway; UMP from uracil: step 1/1.</text>
</comment>
<feature type="domain" description="Phosphoribosyltransferase" evidence="11">
    <location>
        <begin position="51"/>
        <end position="257"/>
    </location>
</feature>
<keyword evidence="7" id="KW-0808">Transferase</keyword>
<feature type="region of interest" description="Disordered" evidence="10">
    <location>
        <begin position="1"/>
        <end position="38"/>
    </location>
</feature>
<dbReference type="EC" id="2.4.2.9" evidence="4"/>
<evidence type="ECO:0000256" key="3">
    <source>
        <dbReference type="ARBA" id="ARBA00009516"/>
    </source>
</evidence>
<dbReference type="Pfam" id="PF14681">
    <property type="entry name" value="UPRTase"/>
    <property type="match status" value="1"/>
</dbReference>
<dbReference type="GO" id="GO:0005525">
    <property type="term" value="F:GTP binding"/>
    <property type="evidence" value="ECO:0007669"/>
    <property type="project" value="UniProtKB-KW"/>
</dbReference>
<dbReference type="SUPFAM" id="SSF53271">
    <property type="entry name" value="PRTase-like"/>
    <property type="match status" value="1"/>
</dbReference>
<protein>
    <recommendedName>
        <fullName evidence="4">uracil phosphoribosyltransferase</fullName>
        <ecNumber evidence="4">2.4.2.9</ecNumber>
    </recommendedName>
</protein>
<keyword evidence="5" id="KW-0021">Allosteric enzyme</keyword>
<evidence type="ECO:0000256" key="1">
    <source>
        <dbReference type="ARBA" id="ARBA00001946"/>
    </source>
</evidence>
<keyword evidence="9" id="KW-0342">GTP-binding</keyword>
<evidence type="ECO:0000256" key="7">
    <source>
        <dbReference type="ARBA" id="ARBA00022679"/>
    </source>
</evidence>
<dbReference type="NCBIfam" id="NF001097">
    <property type="entry name" value="PRK00129.1"/>
    <property type="match status" value="1"/>
</dbReference>
<dbReference type="InterPro" id="IPR050054">
    <property type="entry name" value="UPRTase/APRTase"/>
</dbReference>
<dbReference type="EMBL" id="HBEF01009106">
    <property type="protein sequence ID" value="CAD8333608.1"/>
    <property type="molecule type" value="Transcribed_RNA"/>
</dbReference>
<dbReference type="InterPro" id="IPR000836">
    <property type="entry name" value="PRTase_dom"/>
</dbReference>
<comment type="cofactor">
    <cofactor evidence="1">
        <name>Mg(2+)</name>
        <dbReference type="ChEBI" id="CHEBI:18420"/>
    </cofactor>
</comment>
<evidence type="ECO:0000256" key="2">
    <source>
        <dbReference type="ARBA" id="ARBA00005180"/>
    </source>
</evidence>
<evidence type="ECO:0000313" key="12">
    <source>
        <dbReference type="EMBL" id="CAD8333608.1"/>
    </source>
</evidence>
<dbReference type="InterPro" id="IPR029057">
    <property type="entry name" value="PRTase-like"/>
</dbReference>
<dbReference type="AlphaFoldDB" id="A0A7R9WS49"/>
<keyword evidence="8" id="KW-0547">Nucleotide-binding</keyword>
<evidence type="ECO:0000256" key="8">
    <source>
        <dbReference type="ARBA" id="ARBA00022741"/>
    </source>
</evidence>
<dbReference type="PANTHER" id="PTHR32315">
    <property type="entry name" value="ADENINE PHOSPHORIBOSYLTRANSFERASE"/>
    <property type="match status" value="1"/>
</dbReference>
<keyword evidence="6" id="KW-0328">Glycosyltransferase</keyword>
<proteinExistence type="inferred from homology"/>
<sequence>MTVAPETDTTMAEAPLKASKEVKDATAVSEDSTDATAATEKHTFGPSVHISKHPVLLHKISILRSANTPSGQFRSVLREITYHLGYEATAGLTTRPIPVSVSAGKESPNDHLDCTGDKLIERVAVVPILRSGLGMSDSMLELLPKASVYHIGMYRIPGSAPVQYFNRLPRKCASDAAIVLDPVIASAQTSLAAIAMLKKWGVPKIHLVSVLGSSEGLATIEEQHPDVQITVGTVDSILTKDGIVLPGLGDAGDRLFGCVDPDDHDESLLHPSKRSRTA</sequence>
<accession>A0A7R9WS49</accession>
<reference evidence="12" key="1">
    <citation type="submission" date="2021-01" db="EMBL/GenBank/DDBJ databases">
        <authorList>
            <person name="Corre E."/>
            <person name="Pelletier E."/>
            <person name="Niang G."/>
            <person name="Scheremetjew M."/>
            <person name="Finn R."/>
            <person name="Kale V."/>
            <person name="Holt S."/>
            <person name="Cochrane G."/>
            <person name="Meng A."/>
            <person name="Brown T."/>
            <person name="Cohen L."/>
        </authorList>
    </citation>
    <scope>NUCLEOTIDE SEQUENCE</scope>
    <source>
        <strain evidence="12">CCMP3328</strain>
    </source>
</reference>
<evidence type="ECO:0000256" key="4">
    <source>
        <dbReference type="ARBA" id="ARBA00011894"/>
    </source>
</evidence>
<dbReference type="Gene3D" id="3.40.50.2020">
    <property type="match status" value="1"/>
</dbReference>